<accession>T1JJF1</accession>
<protein>
    <submittedName>
        <fullName evidence="1">Uncharacterized protein</fullName>
    </submittedName>
</protein>
<dbReference type="HOGENOM" id="CLU_2213203_0_0_1"/>
<reference evidence="1" key="2">
    <citation type="submission" date="2015-02" db="UniProtKB">
        <authorList>
            <consortium name="EnsemblMetazoa"/>
        </authorList>
    </citation>
    <scope>IDENTIFICATION</scope>
</reference>
<sequence length="107" mass="12200">MVVVTVCVADTWNVLMPPATTAAAAACFSRVGDVRMWLPFVRMQKSTCKGESSRDVDGEFFCGELQMSCIAHLFFFLIFEWRKYLRGYPLLPGRIVERGTQDTIKRK</sequence>
<organism evidence="1 2">
    <name type="scientific">Strigamia maritima</name>
    <name type="common">European centipede</name>
    <name type="synonym">Geophilus maritimus</name>
    <dbReference type="NCBI Taxonomy" id="126957"/>
    <lineage>
        <taxon>Eukaryota</taxon>
        <taxon>Metazoa</taxon>
        <taxon>Ecdysozoa</taxon>
        <taxon>Arthropoda</taxon>
        <taxon>Myriapoda</taxon>
        <taxon>Chilopoda</taxon>
        <taxon>Pleurostigmophora</taxon>
        <taxon>Geophilomorpha</taxon>
        <taxon>Linotaeniidae</taxon>
        <taxon>Strigamia</taxon>
    </lineage>
</organism>
<dbReference type="Proteomes" id="UP000014500">
    <property type="component" value="Unassembled WGS sequence"/>
</dbReference>
<keyword evidence="2" id="KW-1185">Reference proteome</keyword>
<dbReference type="AlphaFoldDB" id="T1JJF1"/>
<proteinExistence type="predicted"/>
<evidence type="ECO:0000313" key="2">
    <source>
        <dbReference type="Proteomes" id="UP000014500"/>
    </source>
</evidence>
<dbReference type="EMBL" id="JH431236">
    <property type="status" value="NOT_ANNOTATED_CDS"/>
    <property type="molecule type" value="Genomic_DNA"/>
</dbReference>
<evidence type="ECO:0000313" key="1">
    <source>
        <dbReference type="EnsemblMetazoa" id="SMAR013981-PA"/>
    </source>
</evidence>
<dbReference type="EnsemblMetazoa" id="SMAR013981-RA">
    <property type="protein sequence ID" value="SMAR013981-PA"/>
    <property type="gene ID" value="SMAR013981"/>
</dbReference>
<reference evidence="2" key="1">
    <citation type="submission" date="2011-05" db="EMBL/GenBank/DDBJ databases">
        <authorList>
            <person name="Richards S.R."/>
            <person name="Qu J."/>
            <person name="Jiang H."/>
            <person name="Jhangiani S.N."/>
            <person name="Agravi P."/>
            <person name="Goodspeed R."/>
            <person name="Gross S."/>
            <person name="Mandapat C."/>
            <person name="Jackson L."/>
            <person name="Mathew T."/>
            <person name="Pu L."/>
            <person name="Thornton R."/>
            <person name="Saada N."/>
            <person name="Wilczek-Boney K.B."/>
            <person name="Lee S."/>
            <person name="Kovar C."/>
            <person name="Wu Y."/>
            <person name="Scherer S.E."/>
            <person name="Worley K.C."/>
            <person name="Muzny D.M."/>
            <person name="Gibbs R."/>
        </authorList>
    </citation>
    <scope>NUCLEOTIDE SEQUENCE</scope>
    <source>
        <strain evidence="2">Brora</strain>
    </source>
</reference>
<name>T1JJF1_STRMM</name>